<feature type="region of interest" description="Disordered" evidence="1">
    <location>
        <begin position="40"/>
        <end position="72"/>
    </location>
</feature>
<dbReference type="Proteomes" id="UP000259610">
    <property type="component" value="Unassembled WGS sequence"/>
</dbReference>
<gene>
    <name evidence="2" type="ORF">DCG58_02620</name>
</gene>
<accession>A0A3B9GU86</accession>
<evidence type="ECO:0000313" key="3">
    <source>
        <dbReference type="Proteomes" id="UP000259610"/>
    </source>
</evidence>
<dbReference type="Gene3D" id="6.20.440.10">
    <property type="match status" value="1"/>
</dbReference>
<evidence type="ECO:0000256" key="1">
    <source>
        <dbReference type="SAM" id="MobiDB-lite"/>
    </source>
</evidence>
<name>A0A3B9GU86_9PROT</name>
<dbReference type="AlphaFoldDB" id="A0A3B9GU86"/>
<protein>
    <submittedName>
        <fullName evidence="2">Aminomethyl-transferring glycine dehydrogenase subunit GcvPB</fullName>
        <ecNumber evidence="2">1.4.4.2</ecNumber>
    </submittedName>
</protein>
<sequence>MNTQGRPTAPESVSMSSIETVSGSRGLLQHEDLLFEIGTPETTGVDLPAPKGTKNRLGGVARKQPTGLPGLSEPQAVRHYMRLSQKNYAIDLGLFPLGSCTMK</sequence>
<dbReference type="EMBL" id="DMAN01000053">
    <property type="protein sequence ID" value="HAE26030.1"/>
    <property type="molecule type" value="Genomic_DNA"/>
</dbReference>
<feature type="non-terminal residue" evidence="2">
    <location>
        <position position="103"/>
    </location>
</feature>
<dbReference type="GO" id="GO:0004375">
    <property type="term" value="F:glycine dehydrogenase (decarboxylating) activity"/>
    <property type="evidence" value="ECO:0007669"/>
    <property type="project" value="UniProtKB-EC"/>
</dbReference>
<comment type="caution">
    <text evidence="2">The sequence shown here is derived from an EMBL/GenBank/DDBJ whole genome shotgun (WGS) entry which is preliminary data.</text>
</comment>
<reference evidence="2 3" key="1">
    <citation type="journal article" date="2018" name="Nat. Biotechnol.">
        <title>A standardized bacterial taxonomy based on genome phylogeny substantially revises the tree of life.</title>
        <authorList>
            <person name="Parks D.H."/>
            <person name="Chuvochina M."/>
            <person name="Waite D.W."/>
            <person name="Rinke C."/>
            <person name="Skarshewski A."/>
            <person name="Chaumeil P.A."/>
            <person name="Hugenholtz P."/>
        </authorList>
    </citation>
    <scope>NUCLEOTIDE SEQUENCE [LARGE SCALE GENOMIC DNA]</scope>
    <source>
        <strain evidence="2">UBA8733</strain>
    </source>
</reference>
<dbReference type="SUPFAM" id="SSF53383">
    <property type="entry name" value="PLP-dependent transferases"/>
    <property type="match status" value="1"/>
</dbReference>
<feature type="region of interest" description="Disordered" evidence="1">
    <location>
        <begin position="1"/>
        <end position="23"/>
    </location>
</feature>
<dbReference type="InterPro" id="IPR015424">
    <property type="entry name" value="PyrdxlP-dep_Trfase"/>
</dbReference>
<keyword evidence="2" id="KW-0560">Oxidoreductase</keyword>
<organism evidence="2 3">
    <name type="scientific">Hyphomonas adhaerens</name>
    <dbReference type="NCBI Taxonomy" id="81029"/>
    <lineage>
        <taxon>Bacteria</taxon>
        <taxon>Pseudomonadati</taxon>
        <taxon>Pseudomonadota</taxon>
        <taxon>Alphaproteobacteria</taxon>
        <taxon>Hyphomonadales</taxon>
        <taxon>Hyphomonadaceae</taxon>
        <taxon>Hyphomonas</taxon>
    </lineage>
</organism>
<dbReference type="EC" id="1.4.4.2" evidence="2"/>
<proteinExistence type="predicted"/>
<evidence type="ECO:0000313" key="2">
    <source>
        <dbReference type="EMBL" id="HAE26030.1"/>
    </source>
</evidence>